<name>A0ABV4BRH7_9CLOT</name>
<evidence type="ECO:0000259" key="2">
    <source>
        <dbReference type="SMART" id="SM00646"/>
    </source>
</evidence>
<keyword evidence="4" id="KW-1185">Reference proteome</keyword>
<dbReference type="CDD" id="cd02696">
    <property type="entry name" value="MurNAc-LAA"/>
    <property type="match status" value="1"/>
</dbReference>
<dbReference type="Pfam" id="PF01520">
    <property type="entry name" value="Amidase_3"/>
    <property type="match status" value="1"/>
</dbReference>
<proteinExistence type="predicted"/>
<dbReference type="SMART" id="SM00646">
    <property type="entry name" value="Ami_3"/>
    <property type="match status" value="1"/>
</dbReference>
<accession>A0ABV4BRH7</accession>
<keyword evidence="1" id="KW-0378">Hydrolase</keyword>
<dbReference type="InterPro" id="IPR050695">
    <property type="entry name" value="N-acetylmuramoyl_amidase_3"/>
</dbReference>
<gene>
    <name evidence="3" type="ORF">AB8U03_13295</name>
</gene>
<dbReference type="InterPro" id="IPR002508">
    <property type="entry name" value="MurNAc-LAA_cat"/>
</dbReference>
<evidence type="ECO:0000313" key="3">
    <source>
        <dbReference type="EMBL" id="MEY8001150.1"/>
    </source>
</evidence>
<sequence length="245" mass="27838">MRINGRKSFMFPCVFFVLLMLIFSKSMKILNVNNSINMMAAPSTKEIDEQDAYNKHIPLKKYYIVIDPGHGGIDKGTSYGNMYEKNLTLKIARYAASYLKNKGSVVFLTRNEDKLLGLDEIGDKVNSSYADVFVSIHVNSLNDKSFGGITTLYYDANGYQKDERIKLAKAIEKESVKNDNWENRGIKRQNLAVLRYSKIPGVLVECGFITNPQDRIRLSNEDVLKKLGQNISNGIIDYLNENNKK</sequence>
<protein>
    <submittedName>
        <fullName evidence="3">N-acetylmuramoyl-L-alanine amidase</fullName>
    </submittedName>
</protein>
<evidence type="ECO:0000256" key="1">
    <source>
        <dbReference type="ARBA" id="ARBA00022801"/>
    </source>
</evidence>
<feature type="domain" description="MurNAc-LAA" evidence="2">
    <location>
        <begin position="122"/>
        <end position="236"/>
    </location>
</feature>
<dbReference type="RefSeq" id="WP_369705046.1">
    <property type="nucleotide sequence ID" value="NZ_JBGEWD010000014.1"/>
</dbReference>
<dbReference type="Gene3D" id="3.40.630.40">
    <property type="entry name" value="Zn-dependent exopeptidases"/>
    <property type="match status" value="1"/>
</dbReference>
<reference evidence="3 4" key="1">
    <citation type="submission" date="2024-08" db="EMBL/GenBank/DDBJ databases">
        <title>Clostridium lapicellarii sp. nov., and Clostridium renhuaiense sp. nov., two species isolated from the mud in a fermentation cellar used for producing sauce-flavour Chinese liquors.</title>
        <authorList>
            <person name="Yang F."/>
            <person name="Wang H."/>
            <person name="Chen L.Q."/>
            <person name="Zhou N."/>
            <person name="Lu J.J."/>
            <person name="Pu X.X."/>
            <person name="Wan B."/>
            <person name="Wang L."/>
            <person name="Liu S.J."/>
        </authorList>
    </citation>
    <scope>NUCLEOTIDE SEQUENCE [LARGE SCALE GENOMIC DNA]</scope>
    <source>
        <strain evidence="3 4">MT-5</strain>
    </source>
</reference>
<dbReference type="PANTHER" id="PTHR30404:SF0">
    <property type="entry name" value="N-ACETYLMURAMOYL-L-ALANINE AMIDASE AMIC"/>
    <property type="match status" value="1"/>
</dbReference>
<dbReference type="SUPFAM" id="SSF53187">
    <property type="entry name" value="Zn-dependent exopeptidases"/>
    <property type="match status" value="1"/>
</dbReference>
<dbReference type="EMBL" id="JBGEWD010000014">
    <property type="protein sequence ID" value="MEY8001150.1"/>
    <property type="molecule type" value="Genomic_DNA"/>
</dbReference>
<evidence type="ECO:0000313" key="4">
    <source>
        <dbReference type="Proteomes" id="UP001564657"/>
    </source>
</evidence>
<comment type="caution">
    <text evidence="3">The sequence shown here is derived from an EMBL/GenBank/DDBJ whole genome shotgun (WGS) entry which is preliminary data.</text>
</comment>
<dbReference type="Proteomes" id="UP001564657">
    <property type="component" value="Unassembled WGS sequence"/>
</dbReference>
<dbReference type="PANTHER" id="PTHR30404">
    <property type="entry name" value="N-ACETYLMURAMOYL-L-ALANINE AMIDASE"/>
    <property type="match status" value="1"/>
</dbReference>
<organism evidence="3 4">
    <name type="scientific">Clostridium moutaii</name>
    <dbReference type="NCBI Taxonomy" id="3240932"/>
    <lineage>
        <taxon>Bacteria</taxon>
        <taxon>Bacillati</taxon>
        <taxon>Bacillota</taxon>
        <taxon>Clostridia</taxon>
        <taxon>Eubacteriales</taxon>
        <taxon>Clostridiaceae</taxon>
        <taxon>Clostridium</taxon>
    </lineage>
</organism>